<accession>A0ABD2Q182</accession>
<evidence type="ECO:0000313" key="2">
    <source>
        <dbReference type="Proteomes" id="UP001626550"/>
    </source>
</evidence>
<sequence length="247" mass="28753">MGCLVTLVRFAWLRRKVKPADRRGFVEFPNTYLNIVITHNIAELTLSCLLQQLECCQGNNLSKSDTELTLLQEFSKCLSLIHKEITQLRQDRPVFNAHIPQPSYIMDYQDRAFGSNEYWHQQDYASTHSDYDIPAHSYFLEPIYSFLPAPVYFNLPALQPEDYEPELVLPRDAIYVPNYEITNQLTTDHQPQPVFPTEYSCVEIDDYDNSRNLNANFNGIYHESQYGFMDAHMDEETYAVESLLTSN</sequence>
<organism evidence="1 2">
    <name type="scientific">Cichlidogyrus casuarinus</name>
    <dbReference type="NCBI Taxonomy" id="1844966"/>
    <lineage>
        <taxon>Eukaryota</taxon>
        <taxon>Metazoa</taxon>
        <taxon>Spiralia</taxon>
        <taxon>Lophotrochozoa</taxon>
        <taxon>Platyhelminthes</taxon>
        <taxon>Monogenea</taxon>
        <taxon>Monopisthocotylea</taxon>
        <taxon>Dactylogyridea</taxon>
        <taxon>Ancyrocephalidae</taxon>
        <taxon>Cichlidogyrus</taxon>
    </lineage>
</organism>
<proteinExistence type="predicted"/>
<evidence type="ECO:0000313" key="1">
    <source>
        <dbReference type="EMBL" id="KAL3312476.1"/>
    </source>
</evidence>
<dbReference type="AlphaFoldDB" id="A0ABD2Q182"/>
<name>A0ABD2Q182_9PLAT</name>
<gene>
    <name evidence="1" type="ORF">Ciccas_008927</name>
</gene>
<dbReference type="Proteomes" id="UP001626550">
    <property type="component" value="Unassembled WGS sequence"/>
</dbReference>
<keyword evidence="2" id="KW-1185">Reference proteome</keyword>
<protein>
    <submittedName>
        <fullName evidence="1">Uncharacterized protein</fullName>
    </submittedName>
</protein>
<reference evidence="1 2" key="1">
    <citation type="submission" date="2024-11" db="EMBL/GenBank/DDBJ databases">
        <title>Adaptive evolution of stress response genes in parasites aligns with host niche diversity.</title>
        <authorList>
            <person name="Hahn C."/>
            <person name="Resl P."/>
        </authorList>
    </citation>
    <scope>NUCLEOTIDE SEQUENCE [LARGE SCALE GENOMIC DNA]</scope>
    <source>
        <strain evidence="1">EGGRZ-B1_66</strain>
        <tissue evidence="1">Body</tissue>
    </source>
</reference>
<dbReference type="EMBL" id="JBJKFK010001682">
    <property type="protein sequence ID" value="KAL3312476.1"/>
    <property type="molecule type" value="Genomic_DNA"/>
</dbReference>
<comment type="caution">
    <text evidence="1">The sequence shown here is derived from an EMBL/GenBank/DDBJ whole genome shotgun (WGS) entry which is preliminary data.</text>
</comment>